<evidence type="ECO:0000313" key="3">
    <source>
        <dbReference type="EMBL" id="MBK1669039.1"/>
    </source>
</evidence>
<proteinExistence type="predicted"/>
<dbReference type="SMART" id="SM00554">
    <property type="entry name" value="FAS1"/>
    <property type="match status" value="1"/>
</dbReference>
<keyword evidence="1" id="KW-0732">Signal</keyword>
<dbReference type="PANTHER" id="PTHR10900">
    <property type="entry name" value="PERIOSTIN-RELATED"/>
    <property type="match status" value="1"/>
</dbReference>
<dbReference type="SUPFAM" id="SSF82153">
    <property type="entry name" value="FAS1 domain"/>
    <property type="match status" value="1"/>
</dbReference>
<sequence>MLRRIVLALASLVLVSGTATAGMNKSVVDIAAGDDRFETLVQAVQAADLAETLSGEGPFTVFAPTDEAFANLPEGTVENLLKPENRDQLRAILTYHVVPEEVPSSAIAGKTLQADTVNGKPLGIDASGGGVEVGNANVVAADVSASNGVIHVVDTVIMPPES</sequence>
<evidence type="ECO:0000256" key="1">
    <source>
        <dbReference type="SAM" id="SignalP"/>
    </source>
</evidence>
<reference evidence="3 4" key="1">
    <citation type="journal article" date="2020" name="Microorganisms">
        <title>Osmotic Adaptation and Compatible Solute Biosynthesis of Phototrophic Bacteria as Revealed from Genome Analyses.</title>
        <authorList>
            <person name="Imhoff J.F."/>
            <person name="Rahn T."/>
            <person name="Kunzel S."/>
            <person name="Keller A."/>
            <person name="Neulinger S.C."/>
        </authorList>
    </citation>
    <scope>NUCLEOTIDE SEQUENCE [LARGE SCALE GENOMIC DNA]</scope>
    <source>
        <strain evidence="3 4">DSM 9895</strain>
    </source>
</reference>
<name>A0ABS1DEZ6_9PROT</name>
<keyword evidence="4" id="KW-1185">Reference proteome</keyword>
<dbReference type="PROSITE" id="PS50213">
    <property type="entry name" value="FAS1"/>
    <property type="match status" value="1"/>
</dbReference>
<feature type="domain" description="FAS1" evidence="2">
    <location>
        <begin position="24"/>
        <end position="157"/>
    </location>
</feature>
<dbReference type="Gene3D" id="2.30.180.10">
    <property type="entry name" value="FAS1 domain"/>
    <property type="match status" value="1"/>
</dbReference>
<comment type="caution">
    <text evidence="3">The sequence shown here is derived from an EMBL/GenBank/DDBJ whole genome shotgun (WGS) entry which is preliminary data.</text>
</comment>
<dbReference type="Proteomes" id="UP001296873">
    <property type="component" value="Unassembled WGS sequence"/>
</dbReference>
<accession>A0ABS1DEZ6</accession>
<dbReference type="InterPro" id="IPR050904">
    <property type="entry name" value="Adhesion/Biosynth-related"/>
</dbReference>
<feature type="signal peptide" evidence="1">
    <location>
        <begin position="1"/>
        <end position="21"/>
    </location>
</feature>
<evidence type="ECO:0000313" key="4">
    <source>
        <dbReference type="Proteomes" id="UP001296873"/>
    </source>
</evidence>
<evidence type="ECO:0000259" key="2">
    <source>
        <dbReference type="PROSITE" id="PS50213"/>
    </source>
</evidence>
<dbReference type="InterPro" id="IPR036378">
    <property type="entry name" value="FAS1_dom_sf"/>
</dbReference>
<protein>
    <submittedName>
        <fullName evidence="3">Nex18 symbiotically induced protein</fullName>
    </submittedName>
</protein>
<dbReference type="PANTHER" id="PTHR10900:SF77">
    <property type="entry name" value="FI19380P1"/>
    <property type="match status" value="1"/>
</dbReference>
<organism evidence="3 4">
    <name type="scientific">Rhodovibrio sodomensis</name>
    <dbReference type="NCBI Taxonomy" id="1088"/>
    <lineage>
        <taxon>Bacteria</taxon>
        <taxon>Pseudomonadati</taxon>
        <taxon>Pseudomonadota</taxon>
        <taxon>Alphaproteobacteria</taxon>
        <taxon>Rhodospirillales</taxon>
        <taxon>Rhodovibrionaceae</taxon>
        <taxon>Rhodovibrio</taxon>
    </lineage>
</organism>
<dbReference type="Pfam" id="PF02469">
    <property type="entry name" value="Fasciclin"/>
    <property type="match status" value="1"/>
</dbReference>
<feature type="chain" id="PRO_5046267345" evidence="1">
    <location>
        <begin position="22"/>
        <end position="162"/>
    </location>
</feature>
<dbReference type="InterPro" id="IPR000782">
    <property type="entry name" value="FAS1_domain"/>
</dbReference>
<dbReference type="EMBL" id="NRRL01000036">
    <property type="protein sequence ID" value="MBK1669039.1"/>
    <property type="molecule type" value="Genomic_DNA"/>
</dbReference>
<gene>
    <name evidence="3" type="ORF">CKO28_13455</name>
</gene>